<dbReference type="EMBL" id="JAVLET010000007">
    <property type="protein sequence ID" value="KAL0468314.1"/>
    <property type="molecule type" value="Genomic_DNA"/>
</dbReference>
<keyword evidence="1" id="KW-0732">Signal</keyword>
<dbReference type="PANTHER" id="PTHR32440">
    <property type="entry name" value="PHOSPHATASE DCR2-RELATED-RELATED"/>
    <property type="match status" value="1"/>
</dbReference>
<dbReference type="Proteomes" id="UP001451303">
    <property type="component" value="Unassembled WGS sequence"/>
</dbReference>
<feature type="signal peptide" evidence="1">
    <location>
        <begin position="1"/>
        <end position="23"/>
    </location>
</feature>
<reference evidence="2 3" key="1">
    <citation type="submission" date="2023-09" db="EMBL/GenBank/DDBJ databases">
        <title>Multi-omics analysis of a traditional fermented food reveals byproduct-associated fungal strains for waste-to-food upcycling.</title>
        <authorList>
            <consortium name="Lawrence Berkeley National Laboratory"/>
            <person name="Rekdal V.M."/>
            <person name="Villalobos-Escobedo J.M."/>
            <person name="Rodriguez-Valeron N."/>
            <person name="Garcia M.O."/>
            <person name="Vasquez D.P."/>
            <person name="Damayanti I."/>
            <person name="Sorensen P.M."/>
            <person name="Baidoo E.E."/>
            <person name="De Carvalho A.C."/>
            <person name="Riley R."/>
            <person name="Lipzen A."/>
            <person name="He G."/>
            <person name="Yan M."/>
            <person name="Haridas S."/>
            <person name="Daum C."/>
            <person name="Yoshinaga Y."/>
            <person name="Ng V."/>
            <person name="Grigoriev I.V."/>
            <person name="Munk R."/>
            <person name="Nuraida L."/>
            <person name="Wijaya C.H."/>
            <person name="Morales P.-C."/>
            <person name="Keasling J.D."/>
        </authorList>
    </citation>
    <scope>NUCLEOTIDE SEQUENCE [LARGE SCALE GENOMIC DNA]</scope>
    <source>
        <strain evidence="2 3">FGSC 2613</strain>
    </source>
</reference>
<evidence type="ECO:0000313" key="3">
    <source>
        <dbReference type="Proteomes" id="UP001451303"/>
    </source>
</evidence>
<dbReference type="SUPFAM" id="SSF56300">
    <property type="entry name" value="Metallo-dependent phosphatases"/>
    <property type="match status" value="1"/>
</dbReference>
<protein>
    <submittedName>
        <fullName evidence="2">Metallo-dependent phosphatase</fullName>
    </submittedName>
</protein>
<feature type="chain" id="PRO_5045831036" evidence="1">
    <location>
        <begin position="24"/>
        <end position="596"/>
    </location>
</feature>
<dbReference type="PANTHER" id="PTHR32440:SF11">
    <property type="entry name" value="METALLOPHOSPHOESTERASE DOMAIN-CONTAINING PROTEIN"/>
    <property type="match status" value="1"/>
</dbReference>
<dbReference type="Gene3D" id="3.60.21.10">
    <property type="match status" value="1"/>
</dbReference>
<comment type="caution">
    <text evidence="2">The sequence shown here is derived from an EMBL/GenBank/DDBJ whole genome shotgun (WGS) entry which is preliminary data.</text>
</comment>
<sequence>MLSGSIARSLLNVLSWMPTCALSARISSTYILSAVSVADKMAFHHQGRKDLHRFPTELSRHTNHHFAIKSKNRRHSPLWQKLFAGSSSVAAITLLLLLLLPGQTHGRQTPTHSSSLSELPPLTFSPRGLTNTFQISIFEDLHFGENAWEKWGPLQDASSIRVMNSVLDAEPSTNLVVLNGDLITGENTFKENSTTYIDRIVEPMVRRGLTWASTYGNHDSAFNLSREGLFEEEKKWLSSRTGRMVVTTNEEEAGVTNYYLPVYPARCENNNNMNPKVVQRRGAARQQPWYYRWTFLKNLVNINNNINTNLYPNQKQTASDGDDCDTPALILWFFDSRGGTKYQQRHPKTGQLLSEPNWVHQSVVDWFKSTSASIATKAGGGFGADGKGRRIIIPSIGFVHIPTNASLALQQGGQQGGGVDAHRQPGINDDQPLSQQGQGWCANDGESAAGEGCDYGEQDVPFMEAIASVPGMMALFSGHDHGNTWCYRWDGKVPSVQQKDEGEGEGEGNGHGHGRGIDLCFGQHTGYGGYGSWIRGSRQIIVDQEGLEEFAIRTHIRLENGEVVGAVTLNATYGQDRYPATPNDKTHLADPALQEF</sequence>
<dbReference type="CDD" id="cd07383">
    <property type="entry name" value="MPP_Dcr2"/>
    <property type="match status" value="1"/>
</dbReference>
<proteinExistence type="predicted"/>
<organism evidence="2 3">
    <name type="scientific">Neurospora intermedia</name>
    <dbReference type="NCBI Taxonomy" id="5142"/>
    <lineage>
        <taxon>Eukaryota</taxon>
        <taxon>Fungi</taxon>
        <taxon>Dikarya</taxon>
        <taxon>Ascomycota</taxon>
        <taxon>Pezizomycotina</taxon>
        <taxon>Sordariomycetes</taxon>
        <taxon>Sordariomycetidae</taxon>
        <taxon>Sordariales</taxon>
        <taxon>Sordariaceae</taxon>
        <taxon>Neurospora</taxon>
    </lineage>
</organism>
<name>A0ABR3D6L3_NEUIN</name>
<evidence type="ECO:0000256" key="1">
    <source>
        <dbReference type="SAM" id="SignalP"/>
    </source>
</evidence>
<dbReference type="InterPro" id="IPR029052">
    <property type="entry name" value="Metallo-depent_PP-like"/>
</dbReference>
<evidence type="ECO:0000313" key="2">
    <source>
        <dbReference type="EMBL" id="KAL0468314.1"/>
    </source>
</evidence>
<gene>
    <name evidence="2" type="ORF">QR685DRAFT_530631</name>
</gene>
<keyword evidence="3" id="KW-1185">Reference proteome</keyword>
<accession>A0ABR3D6L3</accession>